<dbReference type="EMBL" id="OR769218">
    <property type="protein sequence ID" value="WQJ54428.1"/>
    <property type="molecule type" value="Genomic_DNA"/>
</dbReference>
<dbReference type="InterPro" id="IPR032675">
    <property type="entry name" value="LRR_dom_sf"/>
</dbReference>
<sequence length="347" mass="39788">MNKLIKQLLENLFDDYDDVFQDDTEYEPITKHLLKEDVEKAIKWIRNNISLIDFDDIVDDDIDEYVTITVDDDNDYWLNLEIVDYEIKFENPIPDYVRINKIKGCCATFSRSDNLPKEIEGTLKIKSNEIKFNGPFPSRLDALYVECPKLKSLKGLNDSCASIDYVTINNCKNLQNLTGLPDSVNYLSLKDCNLSNLKGCSKQLKKLEIDYCDNLENLIGLPESVDTIKLSYLGNFSSLEGCPAQLNELRIRKAFKLKSLKYISPLITRFFSVQYTGLVDLSNGPKEVVGDYYCIDNPNLKCLNAQDTVMTGHDTTFYCYGNDILKELTGLPKMKYKDIKISTKRQN</sequence>
<reference evidence="1 2" key="1">
    <citation type="submission" date="2023-11" db="EMBL/GenBank/DDBJ databases">
        <authorList>
            <person name="Cook R."/>
            <person name="Crisci M."/>
            <person name="Pye H."/>
            <person name="Adriaenssens E."/>
            <person name="Santini J."/>
        </authorList>
    </citation>
    <scope>NUCLEOTIDE SEQUENCE [LARGE SCALE GENOMIC DNA]</scope>
    <source>
        <strain evidence="1">Lak_Megaphage_RVC_AP1_GC26</strain>
    </source>
</reference>
<dbReference type="SUPFAM" id="SSF52058">
    <property type="entry name" value="L domain-like"/>
    <property type="match status" value="1"/>
</dbReference>
<name>A0ABZ0Z5F6_9CAUD</name>
<evidence type="ECO:0008006" key="3">
    <source>
        <dbReference type="Google" id="ProtNLM"/>
    </source>
</evidence>
<keyword evidence="2" id="KW-1185">Reference proteome</keyword>
<evidence type="ECO:0000313" key="1">
    <source>
        <dbReference type="EMBL" id="WQJ54428.1"/>
    </source>
</evidence>
<accession>A0ABZ0Z5F6</accession>
<dbReference type="Proteomes" id="UP001346559">
    <property type="component" value="Segment"/>
</dbReference>
<dbReference type="Gene3D" id="3.80.10.10">
    <property type="entry name" value="Ribonuclease Inhibitor"/>
    <property type="match status" value="1"/>
</dbReference>
<proteinExistence type="predicted"/>
<protein>
    <recommendedName>
        <fullName evidence="3">Leucine-rich repeat domain-containing protein</fullName>
    </recommendedName>
</protein>
<evidence type="ECO:0000313" key="2">
    <source>
        <dbReference type="Proteomes" id="UP001346559"/>
    </source>
</evidence>
<organism evidence="1 2">
    <name type="scientific">phage Lak_Megaphage_RVC_AP1_GC26</name>
    <dbReference type="NCBI Taxonomy" id="3109224"/>
    <lineage>
        <taxon>Viruses</taxon>
        <taxon>Duplodnaviria</taxon>
        <taxon>Heunggongvirae</taxon>
        <taxon>Uroviricota</taxon>
        <taxon>Caudoviricetes</taxon>
        <taxon>Caudoviricetes code 15 clade</taxon>
    </lineage>
</organism>